<proteinExistence type="predicted"/>
<accession>A0A425XWK5</accession>
<protein>
    <submittedName>
        <fullName evidence="1">Uncharacterized protein</fullName>
    </submittedName>
</protein>
<dbReference type="EMBL" id="QQWG01000030">
    <property type="protein sequence ID" value="RRG19025.1"/>
    <property type="molecule type" value="Genomic_DNA"/>
</dbReference>
<name>A0A425XWK5_9BACT</name>
<dbReference type="AlphaFoldDB" id="A0A425XWK5"/>
<evidence type="ECO:0000313" key="1">
    <source>
        <dbReference type="EMBL" id="RRG19025.1"/>
    </source>
</evidence>
<keyword evidence="2" id="KW-1185">Reference proteome</keyword>
<dbReference type="RefSeq" id="WP_125032148.1">
    <property type="nucleotide sequence ID" value="NZ_JAPXVP010000027.1"/>
</dbReference>
<dbReference type="Proteomes" id="UP000285794">
    <property type="component" value="Unassembled WGS sequence"/>
</dbReference>
<evidence type="ECO:0000313" key="2">
    <source>
        <dbReference type="Proteomes" id="UP000285794"/>
    </source>
</evidence>
<organism evidence="1 2">
    <name type="scientific">Ancylomarina euxinus</name>
    <dbReference type="NCBI Taxonomy" id="2283627"/>
    <lineage>
        <taxon>Bacteria</taxon>
        <taxon>Pseudomonadati</taxon>
        <taxon>Bacteroidota</taxon>
        <taxon>Bacteroidia</taxon>
        <taxon>Marinilabiliales</taxon>
        <taxon>Marinifilaceae</taxon>
        <taxon>Ancylomarina</taxon>
    </lineage>
</organism>
<comment type="caution">
    <text evidence="1">The sequence shown here is derived from an EMBL/GenBank/DDBJ whole genome shotgun (WGS) entry which is preliminary data.</text>
</comment>
<sequence length="187" mass="22601">MSHYDWQNIFETKKNEELLKIICDKRQYNEEARLIGVEILRSRKYNHKTIDVVENGIAERVRRRKRVSKIKIPIELSFGFDHFNKQKSFRRKLDKSTFMRFADRVFFDLNWYIIEKGENYFIVEDRPKEFRSERHFTELTVSFENEIVCCNGEQIGLGLIIDFGRINNRIMTFINFFDDVITSHNKS</sequence>
<gene>
    <name evidence="1" type="ORF">DWB61_17240</name>
</gene>
<reference evidence="1 2" key="1">
    <citation type="submission" date="2018-07" db="EMBL/GenBank/DDBJ databases">
        <title>Draft genome sequence of Ancylomarina sp. M1P.</title>
        <authorList>
            <person name="Yadav S."/>
            <person name="Villanueva L."/>
            <person name="Damste J.S.S."/>
        </authorList>
    </citation>
    <scope>NUCLEOTIDE SEQUENCE [LARGE SCALE GENOMIC DNA]</scope>
    <source>
        <strain evidence="1 2">M1P</strain>
    </source>
</reference>